<keyword evidence="5" id="KW-0456">Lyase</keyword>
<comment type="similarity">
    <text evidence="2">Belongs to the virb1 family.</text>
</comment>
<evidence type="ECO:0000256" key="3">
    <source>
        <dbReference type="ARBA" id="ARBA00022729"/>
    </source>
</evidence>
<dbReference type="PANTHER" id="PTHR37423">
    <property type="entry name" value="SOLUBLE LYTIC MUREIN TRANSGLYCOSYLASE-RELATED"/>
    <property type="match status" value="1"/>
</dbReference>
<dbReference type="EMBL" id="CP054719">
    <property type="protein sequence ID" value="QOL20158.1"/>
    <property type="molecule type" value="Genomic_DNA"/>
</dbReference>
<dbReference type="Proteomes" id="UP000594001">
    <property type="component" value="Chromosome"/>
</dbReference>
<name>A0A7L9RUW0_9PROT</name>
<proteinExistence type="inferred from homology"/>
<dbReference type="GO" id="GO:0016020">
    <property type="term" value="C:membrane"/>
    <property type="evidence" value="ECO:0007669"/>
    <property type="project" value="InterPro"/>
</dbReference>
<keyword evidence="6" id="KW-1185">Reference proteome</keyword>
<dbReference type="AlphaFoldDB" id="A0A7L9RUW0"/>
<dbReference type="GO" id="GO:0004553">
    <property type="term" value="F:hydrolase activity, hydrolyzing O-glycosyl compounds"/>
    <property type="evidence" value="ECO:0007669"/>
    <property type="project" value="InterPro"/>
</dbReference>
<comment type="similarity">
    <text evidence="1">Belongs to the transglycosylase Slt family.</text>
</comment>
<accession>A0A7L9RUW0</accession>
<gene>
    <name evidence="5" type="primary">slt</name>
    <name evidence="5" type="ORF">CPBP_00939</name>
</gene>
<dbReference type="GO" id="GO:0042597">
    <property type="term" value="C:periplasmic space"/>
    <property type="evidence" value="ECO:0007669"/>
    <property type="project" value="InterPro"/>
</dbReference>
<sequence length="634" mass="73047">MVFVFSAASAKSAVVFPEPKFSAECLKLYKDHKDTKDLKTLGKLSKCPLVETIQTWRMLRKHDLTFEDGVRFMKKEPHWPLRPETIPMLEKKINAQTSKKIIREWFVGHAPTTAQGMDAFLGTLGVHERKHHQFVNIFRNFWLSDTMTPKEQANLLSKYGQLLTAKDHQQRIEMLLWKCKTETASALLSKIEVAKRSMYQEWINLINRKSKLTTSTHPGVAAVLAQNALRGDNAQLAAKLLLESDTKRIFVLKDVFFTTVIRTIRKLVEIKEYTTAQKLAQKGLSLVTVHQPQSVELHWLAGWILTSYLNQPVKGLHHFIEATSLAKLSADKAQYAYWAGKAAAAAGQSKSSTHWFEHALQFPQTFYGQLAAKKLDRDIHLKAPAIHTDEIRHFATRDIIQAIQFLHEAKEHTVKNVLLDALQDGLKTGIDYALGFYFTQQYSTPYYTIHYYEKVNKVYNLVTPDVFLRIDFQPAGFADIHFIHAMAFNESRFHPMIKSDMGALGLMQITPLTGRHLSSKGHYYEETLLYKDPAYNLKMGSLYLKELFERFYESHLLLAAAYNAGPTYMSQWLKQVGRPQHDWDYEWIEGLAYKETRDYVKKLLGMRGLYEKLSHNMRLYTPQELMDAYINGCL</sequence>
<dbReference type="InterPro" id="IPR008939">
    <property type="entry name" value="Lytic_TGlycosylase_superhlx_U"/>
</dbReference>
<dbReference type="EC" id="4.2.2.-" evidence="5"/>
<dbReference type="Gene3D" id="1.25.20.10">
    <property type="entry name" value="Bacterial muramidases"/>
    <property type="match status" value="1"/>
</dbReference>
<dbReference type="GO" id="GO:0008933">
    <property type="term" value="F:peptidoglycan lytic transglycosylase activity"/>
    <property type="evidence" value="ECO:0007669"/>
    <property type="project" value="InterPro"/>
</dbReference>
<evidence type="ECO:0000256" key="1">
    <source>
        <dbReference type="ARBA" id="ARBA00007734"/>
    </source>
</evidence>
<dbReference type="KEGG" id="pbal:CPBP_00939"/>
<dbReference type="SUPFAM" id="SSF53955">
    <property type="entry name" value="Lysozyme-like"/>
    <property type="match status" value="1"/>
</dbReference>
<dbReference type="SUPFAM" id="SSF48435">
    <property type="entry name" value="Bacterial muramidases"/>
    <property type="match status" value="1"/>
</dbReference>
<dbReference type="InterPro" id="IPR000189">
    <property type="entry name" value="Transglyc_AS"/>
</dbReference>
<evidence type="ECO:0000256" key="2">
    <source>
        <dbReference type="ARBA" id="ARBA00009387"/>
    </source>
</evidence>
<feature type="domain" description="Transglycosylase SLT" evidence="4">
    <location>
        <begin position="482"/>
        <end position="579"/>
    </location>
</feature>
<reference evidence="5 6" key="1">
    <citation type="submission" date="2020-06" db="EMBL/GenBank/DDBJ databases">
        <title>The endosymbiont of the kinetoplastid Bodo saltans is a Paracaedibacter-like alpha-proteobacterium possessing a putative toxin-antitoxin system.</title>
        <authorList>
            <person name="Midha S."/>
            <person name="Rigden D.J."/>
            <person name="Siozios S."/>
            <person name="Hurst G.D.D."/>
            <person name="Jackson A.P."/>
        </authorList>
    </citation>
    <scope>NUCLEOTIDE SEQUENCE [LARGE SCALE GENOMIC DNA]</scope>
    <source>
        <strain evidence="5">Lake Konstanz</strain>
    </source>
</reference>
<organism evidence="5 6">
    <name type="scientific">Candidatus Bodocaedibacter vickermanii</name>
    <dbReference type="NCBI Taxonomy" id="2741701"/>
    <lineage>
        <taxon>Bacteria</taxon>
        <taxon>Pseudomonadati</taxon>
        <taxon>Pseudomonadota</taxon>
        <taxon>Alphaproteobacteria</taxon>
        <taxon>Holosporales</taxon>
        <taxon>Candidatus Paracaedibacteraceae</taxon>
        <taxon>Candidatus Bodocaedibacter</taxon>
    </lineage>
</organism>
<evidence type="ECO:0000259" key="4">
    <source>
        <dbReference type="Pfam" id="PF01464"/>
    </source>
</evidence>
<dbReference type="CDD" id="cd13401">
    <property type="entry name" value="Slt70-like"/>
    <property type="match status" value="1"/>
</dbReference>
<dbReference type="GO" id="GO:0000270">
    <property type="term" value="P:peptidoglycan metabolic process"/>
    <property type="evidence" value="ECO:0007669"/>
    <property type="project" value="InterPro"/>
</dbReference>
<evidence type="ECO:0000313" key="6">
    <source>
        <dbReference type="Proteomes" id="UP000594001"/>
    </source>
</evidence>
<evidence type="ECO:0000313" key="5">
    <source>
        <dbReference type="EMBL" id="QOL20158.1"/>
    </source>
</evidence>
<dbReference type="Gene3D" id="1.10.530.10">
    <property type="match status" value="1"/>
</dbReference>
<dbReference type="PROSITE" id="PS00922">
    <property type="entry name" value="TRANSGLYCOSYLASE"/>
    <property type="match status" value="1"/>
</dbReference>
<protein>
    <submittedName>
        <fullName evidence="5">Soluble lytic murein transglycosylase</fullName>
        <ecNumber evidence="5">4.2.2.-</ecNumber>
    </submittedName>
</protein>
<dbReference type="PANTHER" id="PTHR37423:SF2">
    <property type="entry name" value="MEMBRANE-BOUND LYTIC MUREIN TRANSGLYCOSYLASE C"/>
    <property type="match status" value="1"/>
</dbReference>
<dbReference type="InterPro" id="IPR008258">
    <property type="entry name" value="Transglycosylase_SLT_dom_1"/>
</dbReference>
<dbReference type="InterPro" id="IPR023346">
    <property type="entry name" value="Lysozyme-like_dom_sf"/>
</dbReference>
<dbReference type="Pfam" id="PF01464">
    <property type="entry name" value="SLT"/>
    <property type="match status" value="1"/>
</dbReference>
<keyword evidence="3" id="KW-0732">Signal</keyword>